<dbReference type="RefSeq" id="XP_029224465.1">
    <property type="nucleotide sequence ID" value="XM_029375523.1"/>
</dbReference>
<evidence type="ECO:0000313" key="2">
    <source>
        <dbReference type="EMBL" id="RNF01504.1"/>
    </source>
</evidence>
<protein>
    <submittedName>
        <fullName evidence="2">Uncharacterized protein</fullName>
    </submittedName>
</protein>
<evidence type="ECO:0000313" key="3">
    <source>
        <dbReference type="Proteomes" id="UP000284403"/>
    </source>
</evidence>
<organism evidence="2 3">
    <name type="scientific">Trypanosoma conorhini</name>
    <dbReference type="NCBI Taxonomy" id="83891"/>
    <lineage>
        <taxon>Eukaryota</taxon>
        <taxon>Discoba</taxon>
        <taxon>Euglenozoa</taxon>
        <taxon>Kinetoplastea</taxon>
        <taxon>Metakinetoplastina</taxon>
        <taxon>Trypanosomatida</taxon>
        <taxon>Trypanosomatidae</taxon>
        <taxon>Trypanosoma</taxon>
    </lineage>
</organism>
<feature type="region of interest" description="Disordered" evidence="1">
    <location>
        <begin position="76"/>
        <end position="150"/>
    </location>
</feature>
<dbReference type="AlphaFoldDB" id="A0A422N7N6"/>
<sequence>MHTALPHRGSEAPPPAFFAITNRRTGEVMLELTSSSCAQPAAPVAGEESAPNDCCLFSDAFAFLVAAQAKSYELFGRNMARESNTRPSAAARGEDEQGGDPMGAYDVPGGSCLDSAEWEGDGAGTNDDGHEDEGGGGPDSTRPPSKRHRE</sequence>
<dbReference type="GeneID" id="40322291"/>
<name>A0A422N7N6_9TRYP</name>
<accession>A0A422N7N6</accession>
<dbReference type="OrthoDB" id="252407at2759"/>
<evidence type="ECO:0000256" key="1">
    <source>
        <dbReference type="SAM" id="MobiDB-lite"/>
    </source>
</evidence>
<dbReference type="EMBL" id="MKKU01000821">
    <property type="protein sequence ID" value="RNF01504.1"/>
    <property type="molecule type" value="Genomic_DNA"/>
</dbReference>
<keyword evidence="3" id="KW-1185">Reference proteome</keyword>
<dbReference type="Proteomes" id="UP000284403">
    <property type="component" value="Unassembled WGS sequence"/>
</dbReference>
<reference evidence="2 3" key="1">
    <citation type="journal article" date="2018" name="BMC Genomics">
        <title>Genomic comparison of Trypanosoma conorhini and Trypanosoma rangeli to Trypanosoma cruzi strains of high and low virulence.</title>
        <authorList>
            <person name="Bradwell K.R."/>
            <person name="Koparde V.N."/>
            <person name="Matveyev A.V."/>
            <person name="Serrano M.G."/>
            <person name="Alves J.M."/>
            <person name="Parikh H."/>
            <person name="Huang B."/>
            <person name="Lee V."/>
            <person name="Espinosa-Alvarez O."/>
            <person name="Ortiz P.A."/>
            <person name="Costa-Martins A.G."/>
            <person name="Teixeira M.M."/>
            <person name="Buck G.A."/>
        </authorList>
    </citation>
    <scope>NUCLEOTIDE SEQUENCE [LARGE SCALE GENOMIC DNA]</scope>
    <source>
        <strain evidence="2 3">025E</strain>
    </source>
</reference>
<proteinExistence type="predicted"/>
<gene>
    <name evidence="2" type="ORF">Tco025E_08680</name>
</gene>
<comment type="caution">
    <text evidence="2">The sequence shown here is derived from an EMBL/GenBank/DDBJ whole genome shotgun (WGS) entry which is preliminary data.</text>
</comment>